<dbReference type="KEGG" id="atl:Athai_47190"/>
<evidence type="ECO:0000313" key="3">
    <source>
        <dbReference type="Proteomes" id="UP000611640"/>
    </source>
</evidence>
<accession>A0A7R7DT18</accession>
<name>A0A7R7DT18_9ACTN</name>
<sequence length="59" mass="6875">MTSPVTRNRVKFELLPLVDKYLDEHPELVRQYSSAPKPLVPVAPSRRPRRPNLSRRPGR</sequence>
<dbReference type="EMBL" id="AP023355">
    <property type="protein sequence ID" value="BCJ37216.1"/>
    <property type="molecule type" value="Genomic_DNA"/>
</dbReference>
<feature type="compositionally biased region" description="Basic residues" evidence="1">
    <location>
        <begin position="46"/>
        <end position="59"/>
    </location>
</feature>
<gene>
    <name evidence="2" type="ORF">Athai_47190</name>
</gene>
<organism evidence="2 3">
    <name type="scientific">Actinocatenispora thailandica</name>
    <dbReference type="NCBI Taxonomy" id="227318"/>
    <lineage>
        <taxon>Bacteria</taxon>
        <taxon>Bacillati</taxon>
        <taxon>Actinomycetota</taxon>
        <taxon>Actinomycetes</taxon>
        <taxon>Micromonosporales</taxon>
        <taxon>Micromonosporaceae</taxon>
        <taxon>Actinocatenispora</taxon>
    </lineage>
</organism>
<protein>
    <submittedName>
        <fullName evidence="2">Uncharacterized protein</fullName>
    </submittedName>
</protein>
<proteinExistence type="predicted"/>
<evidence type="ECO:0000256" key="1">
    <source>
        <dbReference type="SAM" id="MobiDB-lite"/>
    </source>
</evidence>
<evidence type="ECO:0000313" key="2">
    <source>
        <dbReference type="EMBL" id="BCJ37216.1"/>
    </source>
</evidence>
<keyword evidence="3" id="KW-1185">Reference proteome</keyword>
<dbReference type="AlphaFoldDB" id="A0A7R7DT18"/>
<feature type="region of interest" description="Disordered" evidence="1">
    <location>
        <begin position="33"/>
        <end position="59"/>
    </location>
</feature>
<dbReference type="Proteomes" id="UP000611640">
    <property type="component" value="Chromosome"/>
</dbReference>
<reference evidence="2 3" key="1">
    <citation type="submission" date="2020-08" db="EMBL/GenBank/DDBJ databases">
        <title>Whole genome shotgun sequence of Actinocatenispora thailandica NBRC 105041.</title>
        <authorList>
            <person name="Komaki H."/>
            <person name="Tamura T."/>
        </authorList>
    </citation>
    <scope>NUCLEOTIDE SEQUENCE [LARGE SCALE GENOMIC DNA]</scope>
    <source>
        <strain evidence="2 3">NBRC 105041</strain>
    </source>
</reference>